<dbReference type="AlphaFoldDB" id="A0A0M3KDS1"/>
<protein>
    <submittedName>
        <fullName evidence="4">Legumain (inferred by orthology to a human protein)</fullName>
    </submittedName>
</protein>
<evidence type="ECO:0000313" key="3">
    <source>
        <dbReference type="Proteomes" id="UP000267096"/>
    </source>
</evidence>
<dbReference type="Pfam" id="PF01650">
    <property type="entry name" value="Peptidase_C13"/>
    <property type="match status" value="1"/>
</dbReference>
<dbReference type="PRINTS" id="PR00776">
    <property type="entry name" value="HEMOGLOBNASE"/>
</dbReference>
<dbReference type="GO" id="GO:0005773">
    <property type="term" value="C:vacuole"/>
    <property type="evidence" value="ECO:0007669"/>
    <property type="project" value="GOC"/>
</dbReference>
<reference evidence="4" key="1">
    <citation type="submission" date="2017-02" db="UniProtKB">
        <authorList>
            <consortium name="WormBaseParasite"/>
        </authorList>
    </citation>
    <scope>IDENTIFICATION</scope>
</reference>
<dbReference type="GO" id="GO:0004197">
    <property type="term" value="F:cysteine-type endopeptidase activity"/>
    <property type="evidence" value="ECO:0007669"/>
    <property type="project" value="TreeGrafter"/>
</dbReference>
<dbReference type="PANTHER" id="PTHR12000">
    <property type="entry name" value="HEMOGLOBINASE FAMILY MEMBER"/>
    <property type="match status" value="1"/>
</dbReference>
<dbReference type="InterPro" id="IPR001096">
    <property type="entry name" value="Peptidase_C13"/>
</dbReference>
<evidence type="ECO:0000313" key="4">
    <source>
        <dbReference type="WBParaSite" id="ASIM_0001912401-mRNA-1"/>
    </source>
</evidence>
<name>A0A0M3KDS1_ANISI</name>
<organism evidence="4">
    <name type="scientific">Anisakis simplex</name>
    <name type="common">Herring worm</name>
    <dbReference type="NCBI Taxonomy" id="6269"/>
    <lineage>
        <taxon>Eukaryota</taxon>
        <taxon>Metazoa</taxon>
        <taxon>Ecdysozoa</taxon>
        <taxon>Nematoda</taxon>
        <taxon>Chromadorea</taxon>
        <taxon>Rhabditida</taxon>
        <taxon>Spirurina</taxon>
        <taxon>Ascaridomorpha</taxon>
        <taxon>Ascaridoidea</taxon>
        <taxon>Anisakidae</taxon>
        <taxon>Anisakis</taxon>
        <taxon>Anisakis simplex complex</taxon>
    </lineage>
</organism>
<gene>
    <name evidence="2" type="ORF">ASIM_LOCUS18521</name>
</gene>
<evidence type="ECO:0000313" key="2">
    <source>
        <dbReference type="EMBL" id="VDK65124.1"/>
    </source>
</evidence>
<dbReference type="OrthoDB" id="5852871at2759"/>
<dbReference type="EMBL" id="UYRR01035637">
    <property type="protein sequence ID" value="VDK65124.1"/>
    <property type="molecule type" value="Genomic_DNA"/>
</dbReference>
<dbReference type="Gene3D" id="3.40.50.1460">
    <property type="match status" value="1"/>
</dbReference>
<evidence type="ECO:0000256" key="1">
    <source>
        <dbReference type="ARBA" id="ARBA00009941"/>
    </source>
</evidence>
<dbReference type="PANTHER" id="PTHR12000:SF42">
    <property type="entry name" value="LEGUMAIN"/>
    <property type="match status" value="1"/>
</dbReference>
<dbReference type="GO" id="GO:0051603">
    <property type="term" value="P:proteolysis involved in protein catabolic process"/>
    <property type="evidence" value="ECO:0007669"/>
    <property type="project" value="TreeGrafter"/>
</dbReference>
<dbReference type="WBParaSite" id="ASIM_0001912401-mRNA-1">
    <property type="protein sequence ID" value="ASIM_0001912401-mRNA-1"/>
    <property type="gene ID" value="ASIM_0001912401"/>
</dbReference>
<dbReference type="GO" id="GO:0006624">
    <property type="term" value="P:vacuolar protein processing"/>
    <property type="evidence" value="ECO:0007669"/>
    <property type="project" value="TreeGrafter"/>
</dbReference>
<comment type="similarity">
    <text evidence="1">Belongs to the peptidase C13 family.</text>
</comment>
<dbReference type="Proteomes" id="UP000267096">
    <property type="component" value="Unassembled WGS sequence"/>
</dbReference>
<sequence>MQNDRTCYSIVFSRINAEPEDEAENHPRIWALLVAGSNDWYNYRHQADVCHAYHVLRHHGIPEEHIITMMYDDIANSEDNPYPGKLFNRPHGPDVYHGVKIDYREKDVTPENFLAILQGNSSAVKGGNGRVIKSNAHDHIFVYFTDHGSTGSVAFPYDILSACSGLILA</sequence>
<accession>A0A0M3KDS1</accession>
<proteinExistence type="inferred from homology"/>
<keyword evidence="3" id="KW-1185">Reference proteome</keyword>
<reference evidence="2 3" key="2">
    <citation type="submission" date="2018-11" db="EMBL/GenBank/DDBJ databases">
        <authorList>
            <consortium name="Pathogen Informatics"/>
        </authorList>
    </citation>
    <scope>NUCLEOTIDE SEQUENCE [LARGE SCALE GENOMIC DNA]</scope>
</reference>